<dbReference type="Pfam" id="PF00254">
    <property type="entry name" value="FKBP_C"/>
    <property type="match status" value="1"/>
</dbReference>
<dbReference type="Gene3D" id="3.30.70.1050">
    <property type="entry name" value="Trigger factor ribosome-binding domain"/>
    <property type="match status" value="1"/>
</dbReference>
<keyword evidence="18" id="KW-1185">Reference proteome</keyword>
<dbReference type="PROSITE" id="PS50059">
    <property type="entry name" value="FKBP_PPIASE"/>
    <property type="match status" value="1"/>
</dbReference>
<dbReference type="GO" id="GO:0003755">
    <property type="term" value="F:peptidyl-prolyl cis-trans isomerase activity"/>
    <property type="evidence" value="ECO:0007669"/>
    <property type="project" value="UniProtKB-EC"/>
</dbReference>
<evidence type="ECO:0000256" key="14">
    <source>
        <dbReference type="RuleBase" id="RU003914"/>
    </source>
</evidence>
<evidence type="ECO:0000256" key="10">
    <source>
        <dbReference type="ARBA" id="ARBA00024849"/>
    </source>
</evidence>
<evidence type="ECO:0000256" key="4">
    <source>
        <dbReference type="ARBA" id="ARBA00016902"/>
    </source>
</evidence>
<evidence type="ECO:0000256" key="1">
    <source>
        <dbReference type="ARBA" id="ARBA00000971"/>
    </source>
</evidence>
<keyword evidence="5 12" id="KW-0132">Cell division</keyword>
<evidence type="ECO:0000256" key="3">
    <source>
        <dbReference type="ARBA" id="ARBA00013194"/>
    </source>
</evidence>
<dbReference type="SUPFAM" id="SSF109998">
    <property type="entry name" value="Triger factor/SurA peptide-binding domain-like"/>
    <property type="match status" value="1"/>
</dbReference>
<dbReference type="RefSeq" id="WP_125601742.1">
    <property type="nucleotide sequence ID" value="NZ_JBHSSM010000037.1"/>
</dbReference>
<dbReference type="Proteomes" id="UP001596310">
    <property type="component" value="Unassembled WGS sequence"/>
</dbReference>
<dbReference type="Gene3D" id="1.10.3120.10">
    <property type="entry name" value="Trigger factor, C-terminal domain"/>
    <property type="match status" value="1"/>
</dbReference>
<feature type="coiled-coil region" evidence="15">
    <location>
        <begin position="255"/>
        <end position="289"/>
    </location>
</feature>
<dbReference type="InterPro" id="IPR046357">
    <property type="entry name" value="PPIase_dom_sf"/>
</dbReference>
<organism evidence="17 18">
    <name type="scientific">Lapidilactobacillus achengensis</name>
    <dbReference type="NCBI Taxonomy" id="2486000"/>
    <lineage>
        <taxon>Bacteria</taxon>
        <taxon>Bacillati</taxon>
        <taxon>Bacillota</taxon>
        <taxon>Bacilli</taxon>
        <taxon>Lactobacillales</taxon>
        <taxon>Lactobacillaceae</taxon>
        <taxon>Lapidilactobacillus</taxon>
    </lineage>
</organism>
<dbReference type="Pfam" id="PF05698">
    <property type="entry name" value="Trigger_C"/>
    <property type="match status" value="1"/>
</dbReference>
<dbReference type="InterPro" id="IPR005215">
    <property type="entry name" value="Trig_fac"/>
</dbReference>
<dbReference type="Pfam" id="PF05697">
    <property type="entry name" value="Trigger_N"/>
    <property type="match status" value="1"/>
</dbReference>
<evidence type="ECO:0000256" key="5">
    <source>
        <dbReference type="ARBA" id="ARBA00022618"/>
    </source>
</evidence>
<evidence type="ECO:0000256" key="11">
    <source>
        <dbReference type="ARBA" id="ARBA00029986"/>
    </source>
</evidence>
<evidence type="ECO:0000256" key="2">
    <source>
        <dbReference type="ARBA" id="ARBA00005464"/>
    </source>
</evidence>
<comment type="subcellular location">
    <subcellularLocation>
        <location evidence="12">Cytoplasm</location>
    </subcellularLocation>
    <text evidence="12">About half TF is bound to the ribosome near the polypeptide exit tunnel while the other half is free in the cytoplasm.</text>
</comment>
<comment type="domain">
    <text evidence="12">Consists of 3 domains; the N-terminus binds the ribosome, the middle domain has PPIase activity, while the C-terminus has intrinsic chaperone activity on its own.</text>
</comment>
<proteinExistence type="inferred from homology"/>
<evidence type="ECO:0000259" key="16">
    <source>
        <dbReference type="PROSITE" id="PS50059"/>
    </source>
</evidence>
<comment type="catalytic activity">
    <reaction evidence="1 12 13">
        <text>[protein]-peptidylproline (omega=180) = [protein]-peptidylproline (omega=0)</text>
        <dbReference type="Rhea" id="RHEA:16237"/>
        <dbReference type="Rhea" id="RHEA-COMP:10747"/>
        <dbReference type="Rhea" id="RHEA-COMP:10748"/>
        <dbReference type="ChEBI" id="CHEBI:83833"/>
        <dbReference type="ChEBI" id="CHEBI:83834"/>
        <dbReference type="EC" id="5.2.1.8"/>
    </reaction>
</comment>
<dbReference type="InterPro" id="IPR008881">
    <property type="entry name" value="Trigger_fac_ribosome-bd_bac"/>
</dbReference>
<dbReference type="Gene3D" id="3.10.50.40">
    <property type="match status" value="1"/>
</dbReference>
<evidence type="ECO:0000313" key="17">
    <source>
        <dbReference type="EMBL" id="MFC6316362.1"/>
    </source>
</evidence>
<name>A0ABW1UR05_9LACO</name>
<dbReference type="EMBL" id="JBHSSM010000037">
    <property type="protein sequence ID" value="MFC6316362.1"/>
    <property type="molecule type" value="Genomic_DNA"/>
</dbReference>
<dbReference type="PANTHER" id="PTHR30560">
    <property type="entry name" value="TRIGGER FACTOR CHAPERONE AND PEPTIDYL-PROLYL CIS/TRANS ISOMERASE"/>
    <property type="match status" value="1"/>
</dbReference>
<sequence length="429" mass="47585">MSATWEKKGTNDGELTFEISVNKIDEGLDAAFKRVKKNLAVPGFRKGKVPRQIFNQMYGEASLYEDALNVVLPDSYEAALAEAGIEPVDQPEISIEKMDPKEPWIIKAKVTVKPEVKLGDYKGLSVPTADVEVTDADVDAELAKRQEQQAELVLKEDGVSEKGDTVVIDYAGTIDGEAFDGGSSENYSLELGSNSFIPGFEDQLLGHKSGDEVDVTVTFPEDYQAKELAGKEAHFATKIHEIKTKEIPELDDDFAKDIDEEVETLIELKAKIKDQLTQNKQEAADAAKQEAALNKAVANAEIVDLPHAMIETEVHNQMDQFLGNMQRQGINPDMYYKLTGTTEEDLHKQFEQNADQNVKTNLVLEAIVAAEKIEPSQEEVDHEIKDLAEEYNMEEDKVRGALTDEMLKHDIAIKKAIDIVTDSAVEEAE</sequence>
<keyword evidence="12" id="KW-0963">Cytoplasm</keyword>
<dbReference type="HAMAP" id="MF_00303">
    <property type="entry name" value="Trigger_factor_Tig"/>
    <property type="match status" value="1"/>
</dbReference>
<accession>A0ABW1UR05</accession>
<reference evidence="18" key="1">
    <citation type="journal article" date="2019" name="Int. J. Syst. Evol. Microbiol.">
        <title>The Global Catalogue of Microorganisms (GCM) 10K type strain sequencing project: providing services to taxonomists for standard genome sequencing and annotation.</title>
        <authorList>
            <consortium name="The Broad Institute Genomics Platform"/>
            <consortium name="The Broad Institute Genome Sequencing Center for Infectious Disease"/>
            <person name="Wu L."/>
            <person name="Ma J."/>
        </authorList>
    </citation>
    <scope>NUCLEOTIDE SEQUENCE [LARGE SCALE GENOMIC DNA]</scope>
    <source>
        <strain evidence="18">CCM 8897</strain>
    </source>
</reference>
<dbReference type="EC" id="5.2.1.8" evidence="3 12"/>
<evidence type="ECO:0000256" key="13">
    <source>
        <dbReference type="PROSITE-ProRule" id="PRU00277"/>
    </source>
</evidence>
<evidence type="ECO:0000256" key="15">
    <source>
        <dbReference type="SAM" id="Coils"/>
    </source>
</evidence>
<dbReference type="InterPro" id="IPR037041">
    <property type="entry name" value="Trigger_fac_C_sf"/>
</dbReference>
<keyword evidence="8 12" id="KW-0413">Isomerase</keyword>
<dbReference type="NCBIfam" id="TIGR00115">
    <property type="entry name" value="tig"/>
    <property type="match status" value="1"/>
</dbReference>
<dbReference type="SUPFAM" id="SSF102735">
    <property type="entry name" value="Trigger factor ribosome-binding domain"/>
    <property type="match status" value="1"/>
</dbReference>
<comment type="similarity">
    <text evidence="2 12 14">Belongs to the FKBP-type PPIase family. Tig subfamily.</text>
</comment>
<protein>
    <recommendedName>
        <fullName evidence="4 12">Trigger factor</fullName>
        <shortName evidence="12">TF</shortName>
        <ecNumber evidence="3 12">5.2.1.8</ecNumber>
    </recommendedName>
    <alternativeName>
        <fullName evidence="11 12">PPIase</fullName>
    </alternativeName>
</protein>
<feature type="domain" description="PPIase FKBP-type" evidence="16">
    <location>
        <begin position="163"/>
        <end position="248"/>
    </location>
</feature>
<dbReference type="SUPFAM" id="SSF54534">
    <property type="entry name" value="FKBP-like"/>
    <property type="match status" value="1"/>
</dbReference>
<comment type="caution">
    <text evidence="17">The sequence shown here is derived from an EMBL/GenBank/DDBJ whole genome shotgun (WGS) entry which is preliminary data.</text>
</comment>
<dbReference type="InterPro" id="IPR008880">
    <property type="entry name" value="Trigger_fac_C"/>
</dbReference>
<evidence type="ECO:0000256" key="6">
    <source>
        <dbReference type="ARBA" id="ARBA00023110"/>
    </source>
</evidence>
<evidence type="ECO:0000256" key="7">
    <source>
        <dbReference type="ARBA" id="ARBA00023186"/>
    </source>
</evidence>
<dbReference type="InterPro" id="IPR001179">
    <property type="entry name" value="PPIase_FKBP_dom"/>
</dbReference>
<dbReference type="InterPro" id="IPR036611">
    <property type="entry name" value="Trigger_fac_ribosome-bd_sf"/>
</dbReference>
<evidence type="ECO:0000256" key="12">
    <source>
        <dbReference type="HAMAP-Rule" id="MF_00303"/>
    </source>
</evidence>
<dbReference type="PANTHER" id="PTHR30560:SF3">
    <property type="entry name" value="TRIGGER FACTOR-LIKE PROTEIN TIG, CHLOROPLASTIC"/>
    <property type="match status" value="1"/>
</dbReference>
<dbReference type="InterPro" id="IPR027304">
    <property type="entry name" value="Trigger_fact/SurA_dom_sf"/>
</dbReference>
<gene>
    <name evidence="12 17" type="primary">tig</name>
    <name evidence="17" type="ORF">ACFQHW_12390</name>
</gene>
<evidence type="ECO:0000313" key="18">
    <source>
        <dbReference type="Proteomes" id="UP001596310"/>
    </source>
</evidence>
<keyword evidence="6 12" id="KW-0697">Rotamase</keyword>
<comment type="function">
    <text evidence="10 12">Involved in protein export. Acts as a chaperone by maintaining the newly synthesized protein in an open conformation. Functions as a peptidyl-prolyl cis-trans isomerase.</text>
</comment>
<evidence type="ECO:0000256" key="8">
    <source>
        <dbReference type="ARBA" id="ARBA00023235"/>
    </source>
</evidence>
<evidence type="ECO:0000256" key="9">
    <source>
        <dbReference type="ARBA" id="ARBA00023306"/>
    </source>
</evidence>
<keyword evidence="7 12" id="KW-0143">Chaperone</keyword>
<dbReference type="PIRSF" id="PIRSF003095">
    <property type="entry name" value="Trigger_factor"/>
    <property type="match status" value="1"/>
</dbReference>
<keyword evidence="9 12" id="KW-0131">Cell cycle</keyword>
<keyword evidence="15" id="KW-0175">Coiled coil</keyword>